<dbReference type="OrthoDB" id="3794358at2759"/>
<keyword evidence="3" id="KW-1185">Reference proteome</keyword>
<feature type="compositionally biased region" description="Acidic residues" evidence="1">
    <location>
        <begin position="243"/>
        <end position="258"/>
    </location>
</feature>
<reference evidence="2" key="1">
    <citation type="submission" date="2023-01" db="EMBL/GenBank/DDBJ databases">
        <authorList>
            <person name="Van Ghelder C."/>
            <person name="Rancurel C."/>
        </authorList>
    </citation>
    <scope>NUCLEOTIDE SEQUENCE</scope>
    <source>
        <strain evidence="2">CNCM I-4278</strain>
    </source>
</reference>
<feature type="compositionally biased region" description="Polar residues" evidence="1">
    <location>
        <begin position="319"/>
        <end position="335"/>
    </location>
</feature>
<sequence>MDSKRDSNFFERRRTGLDRKAKDLVLQNQNVKILTIYGYGDDIYLFRSHPHLEWPWSHSDMERLLGDAVEERNMDNYSLEQKQIDRMAIWRQRQGLVSWTNQFNINNSEVAGNENDILSRVPPNHPAQHPTAHSSSNAQHRAVNNRIDNQLELAHRQAEAVTGALQDNTSRPPAENVQSPSKMLTTPPNDISGYVQDAAFDQLPSFTGQVDESFDPWPLSPPVLQVQPSVRPSPKSIVKAEPVSDDEPDENDVTDEEYFNPGDMTAAVPSISEVQRNSPKRRRTDSNTYHSPRPMISASSPHSQGFTPINGSVVTRGIRQTQSHPTLRAQPTNNYPAGRLSKHQDGYATPNAYNLRRGRYHRG</sequence>
<organism evidence="2 3">
    <name type="scientific">Periconia digitata</name>
    <dbReference type="NCBI Taxonomy" id="1303443"/>
    <lineage>
        <taxon>Eukaryota</taxon>
        <taxon>Fungi</taxon>
        <taxon>Dikarya</taxon>
        <taxon>Ascomycota</taxon>
        <taxon>Pezizomycotina</taxon>
        <taxon>Dothideomycetes</taxon>
        <taxon>Pleosporomycetidae</taxon>
        <taxon>Pleosporales</taxon>
        <taxon>Massarineae</taxon>
        <taxon>Periconiaceae</taxon>
        <taxon>Periconia</taxon>
    </lineage>
</organism>
<feature type="region of interest" description="Disordered" evidence="1">
    <location>
        <begin position="225"/>
        <end position="306"/>
    </location>
</feature>
<feature type="region of interest" description="Disordered" evidence="1">
    <location>
        <begin position="161"/>
        <end position="182"/>
    </location>
</feature>
<accession>A0A9W4XXM6</accession>
<feature type="compositionally biased region" description="Polar residues" evidence="1">
    <location>
        <begin position="165"/>
        <end position="182"/>
    </location>
</feature>
<feature type="compositionally biased region" description="Polar residues" evidence="1">
    <location>
        <begin position="297"/>
        <end position="306"/>
    </location>
</feature>
<evidence type="ECO:0000313" key="2">
    <source>
        <dbReference type="EMBL" id="CAI6338122.1"/>
    </source>
</evidence>
<gene>
    <name evidence="2" type="ORF">PDIGIT_LOCUS11246</name>
</gene>
<evidence type="ECO:0000256" key="1">
    <source>
        <dbReference type="SAM" id="MobiDB-lite"/>
    </source>
</evidence>
<name>A0A9W4XXM6_9PLEO</name>
<feature type="region of interest" description="Disordered" evidence="1">
    <location>
        <begin position="319"/>
        <end position="363"/>
    </location>
</feature>
<protein>
    <recommendedName>
        <fullName evidence="4">MADS-box domain-containing protein</fullName>
    </recommendedName>
</protein>
<dbReference type="AlphaFoldDB" id="A0A9W4XXM6"/>
<evidence type="ECO:0008006" key="4">
    <source>
        <dbReference type="Google" id="ProtNLM"/>
    </source>
</evidence>
<comment type="caution">
    <text evidence="2">The sequence shown here is derived from an EMBL/GenBank/DDBJ whole genome shotgun (WGS) entry which is preliminary data.</text>
</comment>
<feature type="region of interest" description="Disordered" evidence="1">
    <location>
        <begin position="121"/>
        <end position="140"/>
    </location>
</feature>
<dbReference type="Proteomes" id="UP001152607">
    <property type="component" value="Unassembled WGS sequence"/>
</dbReference>
<dbReference type="EMBL" id="CAOQHR010000008">
    <property type="protein sequence ID" value="CAI6338122.1"/>
    <property type="molecule type" value="Genomic_DNA"/>
</dbReference>
<evidence type="ECO:0000313" key="3">
    <source>
        <dbReference type="Proteomes" id="UP001152607"/>
    </source>
</evidence>
<proteinExistence type="predicted"/>